<evidence type="ECO:0000313" key="4">
    <source>
        <dbReference type="Proteomes" id="UP000176992"/>
    </source>
</evidence>
<dbReference type="Proteomes" id="UP000176992">
    <property type="component" value="Unassembled WGS sequence"/>
</dbReference>
<organism evidence="3 4">
    <name type="scientific">Candidatus Glassbacteria bacterium GWA2_58_10</name>
    <dbReference type="NCBI Taxonomy" id="1817865"/>
    <lineage>
        <taxon>Bacteria</taxon>
        <taxon>Candidatus Glassiibacteriota</taxon>
    </lineage>
</organism>
<dbReference type="AlphaFoldDB" id="A0A1F5Y9L0"/>
<dbReference type="CDD" id="cd00552">
    <property type="entry name" value="RaiA"/>
    <property type="match status" value="1"/>
</dbReference>
<accession>A0A1F5Y9L0</accession>
<dbReference type="EMBL" id="MFIV01000255">
    <property type="protein sequence ID" value="OGF96712.1"/>
    <property type="molecule type" value="Genomic_DNA"/>
</dbReference>
<reference evidence="3 4" key="1">
    <citation type="journal article" date="2016" name="Nat. Commun.">
        <title>Thousands of microbial genomes shed light on interconnected biogeochemical processes in an aquifer system.</title>
        <authorList>
            <person name="Anantharaman K."/>
            <person name="Brown C.T."/>
            <person name="Hug L.A."/>
            <person name="Sharon I."/>
            <person name="Castelle C.J."/>
            <person name="Probst A.J."/>
            <person name="Thomas B.C."/>
            <person name="Singh A."/>
            <person name="Wilkins M.J."/>
            <person name="Karaoz U."/>
            <person name="Brodie E.L."/>
            <person name="Williams K.H."/>
            <person name="Hubbard S.S."/>
            <person name="Banfield J.F."/>
        </authorList>
    </citation>
    <scope>NUCLEOTIDE SEQUENCE [LARGE SCALE GENOMIC DNA]</scope>
</reference>
<dbReference type="InterPro" id="IPR003489">
    <property type="entry name" value="RHF/RaiA"/>
</dbReference>
<dbReference type="PANTHER" id="PTHR33231:SF1">
    <property type="entry name" value="30S RIBOSOMAL PROTEIN"/>
    <property type="match status" value="1"/>
</dbReference>
<dbReference type="GO" id="GO:0022627">
    <property type="term" value="C:cytosolic small ribosomal subunit"/>
    <property type="evidence" value="ECO:0007669"/>
    <property type="project" value="TreeGrafter"/>
</dbReference>
<dbReference type="Gene3D" id="3.30.160.100">
    <property type="entry name" value="Ribosome hibernation promotion factor-like"/>
    <property type="match status" value="1"/>
</dbReference>
<dbReference type="InterPro" id="IPR050574">
    <property type="entry name" value="HPF/YfiA_ribosome-assoc"/>
</dbReference>
<proteinExistence type="predicted"/>
<evidence type="ECO:0000256" key="2">
    <source>
        <dbReference type="SAM" id="MobiDB-lite"/>
    </source>
</evidence>
<comment type="caution">
    <text evidence="3">The sequence shown here is derived from an EMBL/GenBank/DDBJ whole genome shotgun (WGS) entry which is preliminary data.</text>
</comment>
<name>A0A1F5Y9L0_9BACT</name>
<dbReference type="GO" id="GO:0043024">
    <property type="term" value="F:ribosomal small subunit binding"/>
    <property type="evidence" value="ECO:0007669"/>
    <property type="project" value="TreeGrafter"/>
</dbReference>
<protein>
    <submittedName>
        <fullName evidence="3">Ribosomal subunit interface protein</fullName>
    </submittedName>
</protein>
<keyword evidence="1" id="KW-0810">Translation regulation</keyword>
<sequence length="145" mass="16257">MQITITRKNANVSESLKEYVESKLSILIKHYGKIIDAHVVMDNEGNNQVVEITLRVSGHSIFSKHESTNLRAAFDTCVIKIDKQLRKLKGKIQRKALTSEEAALSGKLITPRPVDEVEEQGSVEPLEPVLTFDQDEDEPEEKTGT</sequence>
<evidence type="ECO:0000313" key="3">
    <source>
        <dbReference type="EMBL" id="OGF96712.1"/>
    </source>
</evidence>
<feature type="compositionally biased region" description="Acidic residues" evidence="2">
    <location>
        <begin position="133"/>
        <end position="145"/>
    </location>
</feature>
<dbReference type="SUPFAM" id="SSF69754">
    <property type="entry name" value="Ribosome binding protein Y (YfiA homologue)"/>
    <property type="match status" value="1"/>
</dbReference>
<dbReference type="NCBIfam" id="TIGR00741">
    <property type="entry name" value="yfiA"/>
    <property type="match status" value="1"/>
</dbReference>
<dbReference type="InterPro" id="IPR036567">
    <property type="entry name" value="RHF-like"/>
</dbReference>
<dbReference type="GO" id="GO:0045900">
    <property type="term" value="P:negative regulation of translational elongation"/>
    <property type="evidence" value="ECO:0007669"/>
    <property type="project" value="TreeGrafter"/>
</dbReference>
<evidence type="ECO:0000256" key="1">
    <source>
        <dbReference type="ARBA" id="ARBA00022845"/>
    </source>
</evidence>
<dbReference type="Pfam" id="PF02482">
    <property type="entry name" value="Ribosomal_S30AE"/>
    <property type="match status" value="1"/>
</dbReference>
<gene>
    <name evidence="3" type="ORF">A2Z86_06275</name>
</gene>
<feature type="region of interest" description="Disordered" evidence="2">
    <location>
        <begin position="108"/>
        <end position="145"/>
    </location>
</feature>
<dbReference type="PANTHER" id="PTHR33231">
    <property type="entry name" value="30S RIBOSOMAL PROTEIN"/>
    <property type="match status" value="1"/>
</dbReference>